<keyword evidence="1" id="KW-0723">Serine/threonine-protein kinase</keyword>
<keyword evidence="5" id="KW-0067">ATP-binding</keyword>
<name>D7SYU7_VITVI</name>
<keyword evidence="8" id="KW-1185">Reference proteome</keyword>
<proteinExistence type="predicted"/>
<organism evidence="7 8">
    <name type="scientific">Vitis vinifera</name>
    <name type="common">Grape</name>
    <dbReference type="NCBI Taxonomy" id="29760"/>
    <lineage>
        <taxon>Eukaryota</taxon>
        <taxon>Viridiplantae</taxon>
        <taxon>Streptophyta</taxon>
        <taxon>Embryophyta</taxon>
        <taxon>Tracheophyta</taxon>
        <taxon>Spermatophyta</taxon>
        <taxon>Magnoliopsida</taxon>
        <taxon>eudicotyledons</taxon>
        <taxon>Gunneridae</taxon>
        <taxon>Pentapetalae</taxon>
        <taxon>rosids</taxon>
        <taxon>Vitales</taxon>
        <taxon>Vitaceae</taxon>
        <taxon>Viteae</taxon>
        <taxon>Vitis</taxon>
    </lineage>
</organism>
<evidence type="ECO:0000256" key="1">
    <source>
        <dbReference type="ARBA" id="ARBA00022527"/>
    </source>
</evidence>
<feature type="non-terminal residue" evidence="7">
    <location>
        <position position="181"/>
    </location>
</feature>
<accession>D7SYU7</accession>
<dbReference type="Gene3D" id="1.10.510.10">
    <property type="entry name" value="Transferase(Phosphotransferase) domain 1"/>
    <property type="match status" value="1"/>
</dbReference>
<feature type="domain" description="Protein kinase" evidence="6">
    <location>
        <begin position="1"/>
        <end position="142"/>
    </location>
</feature>
<dbReference type="HOGENOM" id="CLU_000288_21_3_1"/>
<dbReference type="Proteomes" id="UP000009183">
    <property type="component" value="Unassembled WGS sequence, unordered"/>
</dbReference>
<sequence length="181" mass="19672">MNPKISDFGTARIFGQNQIDANTSRVVGTFGYMAPEYAMEGLFSMKSDTYSFGVLLLEILSGKKNSGFHHPDHSQNLLSHAWQLWNEGKGLEFIDPNLVDNCPVSVALRWIHIALLCVQEDPNDRPPMSSVVLMLGSETASLPTPAARPFSVGRFCISDQSSTTGTGTGTGFLKLDKSSTS</sequence>
<dbReference type="PaxDb" id="29760-VIT_00s0409g00080.t01"/>
<dbReference type="PANTHER" id="PTHR27002:SF804">
    <property type="entry name" value="OS02G0710500 PROTEIN"/>
    <property type="match status" value="1"/>
</dbReference>
<dbReference type="InterPro" id="IPR011009">
    <property type="entry name" value="Kinase-like_dom_sf"/>
</dbReference>
<dbReference type="FunFam" id="1.10.510.10:FF:001722">
    <property type="entry name" value="G-type lectin S-receptor-like serine/threonine-protein kinase B120"/>
    <property type="match status" value="1"/>
</dbReference>
<dbReference type="PANTHER" id="PTHR27002">
    <property type="entry name" value="RECEPTOR-LIKE SERINE/THREONINE-PROTEIN KINASE SD1-8"/>
    <property type="match status" value="1"/>
</dbReference>
<keyword evidence="2" id="KW-0808">Transferase</keyword>
<protein>
    <recommendedName>
        <fullName evidence="6">Protein kinase domain-containing protein</fullName>
    </recommendedName>
</protein>
<gene>
    <name evidence="7" type="ORF">VIT_00s0409g00080</name>
</gene>
<dbReference type="OMA" id="DINFPHE"/>
<dbReference type="PROSITE" id="PS50011">
    <property type="entry name" value="PROTEIN_KINASE_DOM"/>
    <property type="match status" value="1"/>
</dbReference>
<keyword evidence="3" id="KW-0547">Nucleotide-binding</keyword>
<evidence type="ECO:0000256" key="4">
    <source>
        <dbReference type="ARBA" id="ARBA00022777"/>
    </source>
</evidence>
<keyword evidence="4" id="KW-0418">Kinase</keyword>
<evidence type="ECO:0000259" key="6">
    <source>
        <dbReference type="PROSITE" id="PS50011"/>
    </source>
</evidence>
<dbReference type="AlphaFoldDB" id="D7SYU7"/>
<dbReference type="InterPro" id="IPR000719">
    <property type="entry name" value="Prot_kinase_dom"/>
</dbReference>
<evidence type="ECO:0000256" key="3">
    <source>
        <dbReference type="ARBA" id="ARBA00022741"/>
    </source>
</evidence>
<dbReference type="SUPFAM" id="SSF56112">
    <property type="entry name" value="Protein kinase-like (PK-like)"/>
    <property type="match status" value="1"/>
</dbReference>
<dbReference type="InParanoid" id="D7SYU7"/>
<evidence type="ECO:0000256" key="2">
    <source>
        <dbReference type="ARBA" id="ARBA00022679"/>
    </source>
</evidence>
<dbReference type="GO" id="GO:0005524">
    <property type="term" value="F:ATP binding"/>
    <property type="evidence" value="ECO:0007669"/>
    <property type="project" value="UniProtKB-KW"/>
</dbReference>
<dbReference type="Pfam" id="PF07714">
    <property type="entry name" value="PK_Tyr_Ser-Thr"/>
    <property type="match status" value="1"/>
</dbReference>
<evidence type="ECO:0000313" key="8">
    <source>
        <dbReference type="Proteomes" id="UP000009183"/>
    </source>
</evidence>
<dbReference type="GO" id="GO:0004674">
    <property type="term" value="F:protein serine/threonine kinase activity"/>
    <property type="evidence" value="ECO:0007669"/>
    <property type="project" value="UniProtKB-KW"/>
</dbReference>
<dbReference type="InterPro" id="IPR001245">
    <property type="entry name" value="Ser-Thr/Tyr_kinase_cat_dom"/>
</dbReference>
<dbReference type="EMBL" id="FN595258">
    <property type="protein sequence ID" value="CBI23399.3"/>
    <property type="molecule type" value="Genomic_DNA"/>
</dbReference>
<reference evidence="8" key="1">
    <citation type="journal article" date="2007" name="Nature">
        <title>The grapevine genome sequence suggests ancestral hexaploidization in major angiosperm phyla.</title>
        <authorList>
            <consortium name="The French-Italian Public Consortium for Grapevine Genome Characterization."/>
            <person name="Jaillon O."/>
            <person name="Aury J.-M."/>
            <person name="Noel B."/>
            <person name="Policriti A."/>
            <person name="Clepet C."/>
            <person name="Casagrande A."/>
            <person name="Choisne N."/>
            <person name="Aubourg S."/>
            <person name="Vitulo N."/>
            <person name="Jubin C."/>
            <person name="Vezzi A."/>
            <person name="Legeai F."/>
            <person name="Hugueney P."/>
            <person name="Dasilva C."/>
            <person name="Horner D."/>
            <person name="Mica E."/>
            <person name="Jublot D."/>
            <person name="Poulain J."/>
            <person name="Bruyere C."/>
            <person name="Billault A."/>
            <person name="Segurens B."/>
            <person name="Gouyvenoux M."/>
            <person name="Ugarte E."/>
            <person name="Cattonaro F."/>
            <person name="Anthouard V."/>
            <person name="Vico V."/>
            <person name="Del Fabbro C."/>
            <person name="Alaux M."/>
            <person name="Di Gaspero G."/>
            <person name="Dumas V."/>
            <person name="Felice N."/>
            <person name="Paillard S."/>
            <person name="Juman I."/>
            <person name="Moroldo M."/>
            <person name="Scalabrin S."/>
            <person name="Canaguier A."/>
            <person name="Le Clainche I."/>
            <person name="Malacrida G."/>
            <person name="Durand E."/>
            <person name="Pesole G."/>
            <person name="Laucou V."/>
            <person name="Chatelet P."/>
            <person name="Merdinoglu D."/>
            <person name="Delledonne M."/>
            <person name="Pezzotti M."/>
            <person name="Lecharny A."/>
            <person name="Scarpelli C."/>
            <person name="Artiguenave F."/>
            <person name="Pe M.E."/>
            <person name="Valle G."/>
            <person name="Morgante M."/>
            <person name="Caboche M."/>
            <person name="Adam-Blondon A.-F."/>
            <person name="Weissenbach J."/>
            <person name="Quetier F."/>
            <person name="Wincker P."/>
        </authorList>
    </citation>
    <scope>NUCLEOTIDE SEQUENCE [LARGE SCALE GENOMIC DNA]</scope>
    <source>
        <strain evidence="8">cv. Pinot noir / PN40024</strain>
    </source>
</reference>
<evidence type="ECO:0000256" key="5">
    <source>
        <dbReference type="ARBA" id="ARBA00022840"/>
    </source>
</evidence>
<evidence type="ECO:0000313" key="7">
    <source>
        <dbReference type="EMBL" id="CBI23399.3"/>
    </source>
</evidence>